<organism evidence="2 3">
    <name type="scientific">Winogradskyella pelagia</name>
    <dbReference type="NCBI Taxonomy" id="2819984"/>
    <lineage>
        <taxon>Bacteria</taxon>
        <taxon>Pseudomonadati</taxon>
        <taxon>Bacteroidota</taxon>
        <taxon>Flavobacteriia</taxon>
        <taxon>Flavobacteriales</taxon>
        <taxon>Flavobacteriaceae</taxon>
        <taxon>Winogradskyella</taxon>
    </lineage>
</organism>
<name>A0ABS3SZD8_9FLAO</name>
<gene>
    <name evidence="2" type="ORF">J4050_03770</name>
</gene>
<sequence>MENKTGKYFKYAIGEIILVVIGILIALQINNWNENRKEKLEESSILQNLHDEFSANQKLLKNTKLSSDTAEESGYKLMSLFGKPKAYIERNNPDSLLFYVLEPGEFRASENTVNDLIQSGRLKLLKNKKLKDQLYKWQSALKDFDAQYKRVEIKIDQDIIPYLNKNYALKDIDKYGALNWKEESTLKVKKYDIFNDIEFENILDDYLYRIISCQKNIDSIEQIIDEILKETR</sequence>
<comment type="caution">
    <text evidence="2">The sequence shown here is derived from an EMBL/GenBank/DDBJ whole genome shotgun (WGS) entry which is preliminary data.</text>
</comment>
<proteinExistence type="predicted"/>
<evidence type="ECO:0000313" key="3">
    <source>
        <dbReference type="Proteomes" id="UP000676776"/>
    </source>
</evidence>
<reference evidence="2 3" key="1">
    <citation type="submission" date="2021-03" db="EMBL/GenBank/DDBJ databases">
        <title>Winogradskyella sp. nov., isolated from costal sediment.</title>
        <authorList>
            <person name="Gao C."/>
        </authorList>
    </citation>
    <scope>NUCLEOTIDE SEQUENCE [LARGE SCALE GENOMIC DNA]</scope>
    <source>
        <strain evidence="2 3">DF17</strain>
    </source>
</reference>
<keyword evidence="1" id="KW-1133">Transmembrane helix</keyword>
<evidence type="ECO:0000256" key="1">
    <source>
        <dbReference type="SAM" id="Phobius"/>
    </source>
</evidence>
<keyword evidence="3" id="KW-1185">Reference proteome</keyword>
<accession>A0ABS3SZD8</accession>
<dbReference type="EMBL" id="JAGEVF010000002">
    <property type="protein sequence ID" value="MBO3115848.1"/>
    <property type="molecule type" value="Genomic_DNA"/>
</dbReference>
<keyword evidence="1" id="KW-0812">Transmembrane</keyword>
<dbReference type="InterPro" id="IPR045749">
    <property type="entry name" value="DUF6090"/>
</dbReference>
<keyword evidence="1" id="KW-0472">Membrane</keyword>
<protein>
    <submittedName>
        <fullName evidence="2">Uncharacterized protein</fullName>
    </submittedName>
</protein>
<dbReference type="Pfam" id="PF19578">
    <property type="entry name" value="DUF6090"/>
    <property type="match status" value="1"/>
</dbReference>
<dbReference type="Proteomes" id="UP000676776">
    <property type="component" value="Unassembled WGS sequence"/>
</dbReference>
<feature type="transmembrane region" description="Helical" evidence="1">
    <location>
        <begin position="12"/>
        <end position="29"/>
    </location>
</feature>
<evidence type="ECO:0000313" key="2">
    <source>
        <dbReference type="EMBL" id="MBO3115848.1"/>
    </source>
</evidence>